<feature type="region of interest" description="Disordered" evidence="1">
    <location>
        <begin position="20"/>
        <end position="48"/>
    </location>
</feature>
<organism evidence="3 4">
    <name type="scientific">Phenylobacterium glaciei</name>
    <dbReference type="NCBI Taxonomy" id="2803784"/>
    <lineage>
        <taxon>Bacteria</taxon>
        <taxon>Pseudomonadati</taxon>
        <taxon>Pseudomonadota</taxon>
        <taxon>Alphaproteobacteria</taxon>
        <taxon>Caulobacterales</taxon>
        <taxon>Caulobacteraceae</taxon>
        <taxon>Phenylobacterium</taxon>
    </lineage>
</organism>
<evidence type="ECO:0000313" key="4">
    <source>
        <dbReference type="Proteomes" id="UP000622580"/>
    </source>
</evidence>
<dbReference type="AlphaFoldDB" id="A0A941D1D5"/>
<dbReference type="PROSITE" id="PS51257">
    <property type="entry name" value="PROKAR_LIPOPROTEIN"/>
    <property type="match status" value="1"/>
</dbReference>
<keyword evidence="4" id="KW-1185">Reference proteome</keyword>
<accession>A0A941D1D5</accession>
<sequence>MKIKTLAGAGLLLLMASCASESPAPSPPPPPVYRPPPAPTPSADQCGAAEAQKFVGRSRTEIPIPVLPALQRVACTTCPVTMDYSPRRLNFFYDAQTGIVKEVKCG</sequence>
<dbReference type="Gene3D" id="3.30.10.10">
    <property type="entry name" value="Trypsin Inhibitor V, subunit A"/>
    <property type="match status" value="1"/>
</dbReference>
<keyword evidence="2" id="KW-0732">Signal</keyword>
<proteinExistence type="predicted"/>
<feature type="compositionally biased region" description="Pro residues" evidence="1">
    <location>
        <begin position="24"/>
        <end position="40"/>
    </location>
</feature>
<name>A0A941D1D5_9CAUL</name>
<dbReference type="RefSeq" id="WP_215340868.1">
    <property type="nucleotide sequence ID" value="NZ_JAGSGD010000001.1"/>
</dbReference>
<comment type="caution">
    <text evidence="3">The sequence shown here is derived from an EMBL/GenBank/DDBJ whole genome shotgun (WGS) entry which is preliminary data.</text>
</comment>
<dbReference type="EMBL" id="JAGSGD010000001">
    <property type="protein sequence ID" value="MBR7620142.1"/>
    <property type="molecule type" value="Genomic_DNA"/>
</dbReference>
<dbReference type="Proteomes" id="UP000622580">
    <property type="component" value="Unassembled WGS sequence"/>
</dbReference>
<gene>
    <name evidence="3" type="ORF">JKL49_12165</name>
</gene>
<feature type="signal peptide" evidence="2">
    <location>
        <begin position="1"/>
        <end position="21"/>
    </location>
</feature>
<protein>
    <submittedName>
        <fullName evidence="3">Peptidase inhibitor I78</fullName>
    </submittedName>
</protein>
<reference evidence="3" key="1">
    <citation type="submission" date="2021-04" db="EMBL/GenBank/DDBJ databases">
        <title>Draft genome assembly of strain Phenylobacterium sp. 20VBR1 using MiniION and Illumina platforms.</title>
        <authorList>
            <person name="Thomas F.A."/>
            <person name="Krishnan K.P."/>
            <person name="Sinha R.K."/>
        </authorList>
    </citation>
    <scope>NUCLEOTIDE SEQUENCE</scope>
    <source>
        <strain evidence="3">20VBR1</strain>
    </source>
</reference>
<evidence type="ECO:0000313" key="3">
    <source>
        <dbReference type="EMBL" id="MBR7620142.1"/>
    </source>
</evidence>
<evidence type="ECO:0000256" key="2">
    <source>
        <dbReference type="SAM" id="SignalP"/>
    </source>
</evidence>
<feature type="chain" id="PRO_5037268096" evidence="2">
    <location>
        <begin position="22"/>
        <end position="106"/>
    </location>
</feature>
<evidence type="ECO:0000256" key="1">
    <source>
        <dbReference type="SAM" id="MobiDB-lite"/>
    </source>
</evidence>